<proteinExistence type="predicted"/>
<keyword evidence="3" id="KW-1185">Reference proteome</keyword>
<sequence>MDEIRALLELQDGVIARRQALAAGMTPIDVARMVRRSEWVQVHRGVYVNHTGHLSWNQRAWAAVLACWPAALDGWSAVRAHEGPGRRAGDRAIAIVVAHERKVVAPAGVIPRRARAFADQVQWNLTPPRLRYDHAIVDLADRARTDLDAIAVLADACGGRRTTARRLGAAVAATSRLERRRFLEAILGDVEEGTCSVLEHAYLTNVERPHGLPKGIRQAPAIAGGRRMFRDVLYRGSKPAWAQLVELDGRLFHDSTKARDRDMERDLDAALEGADTVRLGYGQVFDRACTTAGKVGRLLQIRGWTGEPIPCPGCASLRTTGKCG</sequence>
<dbReference type="InterPro" id="IPR025159">
    <property type="entry name" value="AbiEi_N"/>
</dbReference>
<protein>
    <recommendedName>
        <fullName evidence="1">AbiEi antitoxin N-terminal domain-containing protein</fullName>
    </recommendedName>
</protein>
<evidence type="ECO:0000313" key="3">
    <source>
        <dbReference type="Proteomes" id="UP000283644"/>
    </source>
</evidence>
<evidence type="ECO:0000259" key="1">
    <source>
        <dbReference type="Pfam" id="PF13338"/>
    </source>
</evidence>
<evidence type="ECO:0000313" key="2">
    <source>
        <dbReference type="EMBL" id="RHW26803.1"/>
    </source>
</evidence>
<reference evidence="2 3" key="1">
    <citation type="submission" date="2018-09" db="EMBL/GenBank/DDBJ databases">
        <title>Genome sequencing of Nocardioides immobilis CCTCC AB 2017083 for comparison to Nocardioides silvaticus.</title>
        <authorList>
            <person name="Li C."/>
            <person name="Wang G."/>
        </authorList>
    </citation>
    <scope>NUCLEOTIDE SEQUENCE [LARGE SCALE GENOMIC DNA]</scope>
    <source>
        <strain evidence="2 3">CCTCC AB 2017083</strain>
    </source>
</reference>
<dbReference type="EMBL" id="QXGH01000015">
    <property type="protein sequence ID" value="RHW26803.1"/>
    <property type="molecule type" value="Genomic_DNA"/>
</dbReference>
<feature type="domain" description="AbiEi antitoxin N-terminal" evidence="1">
    <location>
        <begin position="3"/>
        <end position="49"/>
    </location>
</feature>
<name>A0A417Y2B8_9ACTN</name>
<dbReference type="AlphaFoldDB" id="A0A417Y2B8"/>
<comment type="caution">
    <text evidence="2">The sequence shown here is derived from an EMBL/GenBank/DDBJ whole genome shotgun (WGS) entry which is preliminary data.</text>
</comment>
<gene>
    <name evidence="2" type="ORF">D0Z08_11390</name>
</gene>
<dbReference type="RefSeq" id="WP_118925369.1">
    <property type="nucleotide sequence ID" value="NZ_QXGH01000015.1"/>
</dbReference>
<dbReference type="OrthoDB" id="5146042at2"/>
<accession>A0A417Y2B8</accession>
<dbReference type="Proteomes" id="UP000283644">
    <property type="component" value="Unassembled WGS sequence"/>
</dbReference>
<dbReference type="Pfam" id="PF13338">
    <property type="entry name" value="AbiEi_4"/>
    <property type="match status" value="1"/>
</dbReference>
<organism evidence="2 3">
    <name type="scientific">Nocardioides immobilis</name>
    <dbReference type="NCBI Taxonomy" id="2049295"/>
    <lineage>
        <taxon>Bacteria</taxon>
        <taxon>Bacillati</taxon>
        <taxon>Actinomycetota</taxon>
        <taxon>Actinomycetes</taxon>
        <taxon>Propionibacteriales</taxon>
        <taxon>Nocardioidaceae</taxon>
        <taxon>Nocardioides</taxon>
    </lineage>
</organism>